<dbReference type="EMBL" id="CP118375">
    <property type="protein sequence ID" value="WFD42137.1"/>
    <property type="molecule type" value="Genomic_DNA"/>
</dbReference>
<dbReference type="InterPro" id="IPR052190">
    <property type="entry name" value="Euk-Arch_PrmC-MTase"/>
</dbReference>
<dbReference type="GO" id="GO:0032259">
    <property type="term" value="P:methylation"/>
    <property type="evidence" value="ECO:0007669"/>
    <property type="project" value="UniProtKB-KW"/>
</dbReference>
<keyword evidence="3 5" id="KW-0808">Transferase</keyword>
<dbReference type="EC" id="2.1.1.297" evidence="5"/>
<dbReference type="Gene3D" id="3.40.50.150">
    <property type="entry name" value="Vaccinia Virus protein VP39"/>
    <property type="match status" value="1"/>
</dbReference>
<evidence type="ECO:0000256" key="1">
    <source>
        <dbReference type="ARBA" id="ARBA00006149"/>
    </source>
</evidence>
<dbReference type="GO" id="GO:0102559">
    <property type="term" value="F:peptide chain release factor N(5)-glutamine methyltransferase activity"/>
    <property type="evidence" value="ECO:0007669"/>
    <property type="project" value="UniProtKB-EC"/>
</dbReference>
<dbReference type="InterPro" id="IPR002052">
    <property type="entry name" value="DNA_methylase_N6_adenine_CS"/>
</dbReference>
<name>A0AAF0F7N6_9BASI</name>
<keyword evidence="2 5" id="KW-0489">Methyltransferase</keyword>
<evidence type="ECO:0000313" key="5">
    <source>
        <dbReference type="EMBL" id="WFD42137.1"/>
    </source>
</evidence>
<evidence type="ECO:0000256" key="3">
    <source>
        <dbReference type="ARBA" id="ARBA00022679"/>
    </source>
</evidence>
<keyword evidence="4" id="KW-0949">S-adenosyl-L-methionine</keyword>
<dbReference type="AlphaFoldDB" id="A0AAF0F7N6"/>
<accession>A0AAF0F7N6</accession>
<gene>
    <name evidence="5" type="primary">MTQ2</name>
    <name evidence="5" type="ORF">MPSI1_000776</name>
</gene>
<dbReference type="PROSITE" id="PS00092">
    <property type="entry name" value="N6_MTASE"/>
    <property type="match status" value="1"/>
</dbReference>
<evidence type="ECO:0000256" key="4">
    <source>
        <dbReference type="ARBA" id="ARBA00022691"/>
    </source>
</evidence>
<dbReference type="PANTHER" id="PTHR45875">
    <property type="entry name" value="METHYLTRANSFERASE N6AMT1"/>
    <property type="match status" value="1"/>
</dbReference>
<dbReference type="PANTHER" id="PTHR45875:SF1">
    <property type="entry name" value="METHYLTRANSFERASE N6AMT1"/>
    <property type="match status" value="1"/>
</dbReference>
<protein>
    <submittedName>
        <fullName evidence="5">Peptide chain release factor N(5)-glutamine methyltransferase</fullName>
        <ecNumber evidence="5">2.1.1.297</ecNumber>
    </submittedName>
</protein>
<reference evidence="5" key="1">
    <citation type="submission" date="2023-02" db="EMBL/GenBank/DDBJ databases">
        <title>Mating type loci evolution in Malassezia.</title>
        <authorList>
            <person name="Coelho M.A."/>
        </authorList>
    </citation>
    <scope>NUCLEOTIDE SEQUENCE</scope>
    <source>
        <strain evidence="5">CBS 14136</strain>
    </source>
</reference>
<proteinExistence type="inferred from homology"/>
<keyword evidence="6" id="KW-1185">Reference proteome</keyword>
<dbReference type="InterPro" id="IPR029063">
    <property type="entry name" value="SAM-dependent_MTases_sf"/>
</dbReference>
<evidence type="ECO:0000256" key="2">
    <source>
        <dbReference type="ARBA" id="ARBA00022603"/>
    </source>
</evidence>
<comment type="similarity">
    <text evidence="1">Belongs to the eukaryotic/archaeal PrmC-related family.</text>
</comment>
<evidence type="ECO:0000313" key="6">
    <source>
        <dbReference type="Proteomes" id="UP001214628"/>
    </source>
</evidence>
<dbReference type="SUPFAM" id="SSF53335">
    <property type="entry name" value="S-adenosyl-L-methionine-dependent methyltransferases"/>
    <property type="match status" value="1"/>
</dbReference>
<sequence length="105" mass="11667">MTSTLEGMRVKGAVDLLLFNPPYVVTSDEEELVAQQHASIEGSWAGGLYGTRLLQKLIDDGLIEETLNSQGRFYLVAIKQNDPEGLMKQLQKRGLDVEVSNVYLI</sequence>
<dbReference type="Proteomes" id="UP001214628">
    <property type="component" value="Chromosome 1"/>
</dbReference>
<dbReference type="GO" id="GO:0003676">
    <property type="term" value="F:nucleic acid binding"/>
    <property type="evidence" value="ECO:0007669"/>
    <property type="project" value="InterPro"/>
</dbReference>
<dbReference type="GO" id="GO:0035657">
    <property type="term" value="C:eRF1 methyltransferase complex"/>
    <property type="evidence" value="ECO:0007669"/>
    <property type="project" value="TreeGrafter"/>
</dbReference>
<organism evidence="5 6">
    <name type="scientific">Malassezia psittaci</name>
    <dbReference type="NCBI Taxonomy" id="1821823"/>
    <lineage>
        <taxon>Eukaryota</taxon>
        <taxon>Fungi</taxon>
        <taxon>Dikarya</taxon>
        <taxon>Basidiomycota</taxon>
        <taxon>Ustilaginomycotina</taxon>
        <taxon>Malasseziomycetes</taxon>
        <taxon>Malasseziales</taxon>
        <taxon>Malasseziaceae</taxon>
        <taxon>Malassezia</taxon>
    </lineage>
</organism>